<name>A0AAF1BCZ0_DAUCS</name>
<proteinExistence type="predicted"/>
<sequence length="117" mass="13553">MAEISESAIPFPHRAGTLYMMYMRVRTDGDTSNAMKWIRGLYKYLTPYVTSSPRAAYVNYNDLDLGVNNLQGPTSYKQASRWGKKYFKDNFNRLVRIKSVVDPGNFFRHEQSIPPFS</sequence>
<evidence type="ECO:0000313" key="5">
    <source>
        <dbReference type="Proteomes" id="UP000077755"/>
    </source>
</evidence>
<evidence type="ECO:0000313" key="4">
    <source>
        <dbReference type="EMBL" id="WOH11706.1"/>
    </source>
</evidence>
<reference evidence="4" key="1">
    <citation type="journal article" date="2016" name="Nat. Genet.">
        <title>A high-quality carrot genome assembly provides new insights into carotenoid accumulation and asterid genome evolution.</title>
        <authorList>
            <person name="Iorizzo M."/>
            <person name="Ellison S."/>
            <person name="Senalik D."/>
            <person name="Zeng P."/>
            <person name="Satapoomin P."/>
            <person name="Huang J."/>
            <person name="Bowman M."/>
            <person name="Iovene M."/>
            <person name="Sanseverino W."/>
            <person name="Cavagnaro P."/>
            <person name="Yildiz M."/>
            <person name="Macko-Podgorni A."/>
            <person name="Moranska E."/>
            <person name="Grzebelus E."/>
            <person name="Grzebelus D."/>
            <person name="Ashrafi H."/>
            <person name="Zheng Z."/>
            <person name="Cheng S."/>
            <person name="Spooner D."/>
            <person name="Van Deynze A."/>
            <person name="Simon P."/>
        </authorList>
    </citation>
    <scope>NUCLEOTIDE SEQUENCE</scope>
    <source>
        <tissue evidence="4">Leaf</tissue>
    </source>
</reference>
<dbReference type="GO" id="GO:0016491">
    <property type="term" value="F:oxidoreductase activity"/>
    <property type="evidence" value="ECO:0007669"/>
    <property type="project" value="InterPro"/>
</dbReference>
<keyword evidence="2" id="KW-0274">FAD</keyword>
<dbReference type="GO" id="GO:0050660">
    <property type="term" value="F:flavin adenine dinucleotide binding"/>
    <property type="evidence" value="ECO:0007669"/>
    <property type="project" value="InterPro"/>
</dbReference>
<dbReference type="InterPro" id="IPR012951">
    <property type="entry name" value="BBE"/>
</dbReference>
<dbReference type="PANTHER" id="PTHR32448">
    <property type="entry name" value="OS08G0158400 PROTEIN"/>
    <property type="match status" value="1"/>
</dbReference>
<feature type="domain" description="Berberine/berberine-like" evidence="3">
    <location>
        <begin position="56"/>
        <end position="114"/>
    </location>
</feature>
<keyword evidence="5" id="KW-1185">Reference proteome</keyword>
<dbReference type="Pfam" id="PF08031">
    <property type="entry name" value="BBE"/>
    <property type="match status" value="1"/>
</dbReference>
<accession>A0AAF1BCZ0</accession>
<dbReference type="AlphaFoldDB" id="A0AAF1BCZ0"/>
<gene>
    <name evidence="4" type="ORF">DCAR_0831197</name>
</gene>
<evidence type="ECO:0000256" key="1">
    <source>
        <dbReference type="ARBA" id="ARBA00022630"/>
    </source>
</evidence>
<dbReference type="EMBL" id="CP093350">
    <property type="protein sequence ID" value="WOH11706.1"/>
    <property type="molecule type" value="Genomic_DNA"/>
</dbReference>
<evidence type="ECO:0000259" key="3">
    <source>
        <dbReference type="Pfam" id="PF08031"/>
    </source>
</evidence>
<keyword evidence="1" id="KW-0285">Flavoprotein</keyword>
<evidence type="ECO:0000256" key="2">
    <source>
        <dbReference type="ARBA" id="ARBA00022827"/>
    </source>
</evidence>
<reference evidence="4" key="2">
    <citation type="submission" date="2022-03" db="EMBL/GenBank/DDBJ databases">
        <title>Draft title - Genomic analysis of global carrot germplasm unveils the trajectory of domestication and the origin of high carotenoid orange carrot.</title>
        <authorList>
            <person name="Iorizzo M."/>
            <person name="Ellison S."/>
            <person name="Senalik D."/>
            <person name="Macko-Podgorni A."/>
            <person name="Grzebelus D."/>
            <person name="Bostan H."/>
            <person name="Rolling W."/>
            <person name="Curaba J."/>
            <person name="Simon P."/>
        </authorList>
    </citation>
    <scope>NUCLEOTIDE SEQUENCE</scope>
    <source>
        <tissue evidence="4">Leaf</tissue>
    </source>
</reference>
<dbReference type="Gene3D" id="3.30.465.10">
    <property type="match status" value="1"/>
</dbReference>
<organism evidence="4 5">
    <name type="scientific">Daucus carota subsp. sativus</name>
    <name type="common">Carrot</name>
    <dbReference type="NCBI Taxonomy" id="79200"/>
    <lineage>
        <taxon>Eukaryota</taxon>
        <taxon>Viridiplantae</taxon>
        <taxon>Streptophyta</taxon>
        <taxon>Embryophyta</taxon>
        <taxon>Tracheophyta</taxon>
        <taxon>Spermatophyta</taxon>
        <taxon>Magnoliopsida</taxon>
        <taxon>eudicotyledons</taxon>
        <taxon>Gunneridae</taxon>
        <taxon>Pentapetalae</taxon>
        <taxon>asterids</taxon>
        <taxon>campanulids</taxon>
        <taxon>Apiales</taxon>
        <taxon>Apiaceae</taxon>
        <taxon>Apioideae</taxon>
        <taxon>Scandiceae</taxon>
        <taxon>Daucinae</taxon>
        <taxon>Daucus</taxon>
        <taxon>Daucus sect. Daucus</taxon>
    </lineage>
</organism>
<protein>
    <recommendedName>
        <fullName evidence="3">Berberine/berberine-like domain-containing protein</fullName>
    </recommendedName>
</protein>
<dbReference type="InterPro" id="IPR016169">
    <property type="entry name" value="FAD-bd_PCMH_sub2"/>
</dbReference>
<dbReference type="Proteomes" id="UP000077755">
    <property type="component" value="Chromosome 8"/>
</dbReference>
<dbReference type="Gene3D" id="3.40.462.20">
    <property type="match status" value="1"/>
</dbReference>